<feature type="domain" description="Pyruvate:ferredoxin oxidoreductase core" evidence="3">
    <location>
        <begin position="268"/>
        <end position="344"/>
    </location>
</feature>
<evidence type="ECO:0000259" key="3">
    <source>
        <dbReference type="Pfam" id="PF17147"/>
    </source>
</evidence>
<protein>
    <submittedName>
        <fullName evidence="4">2-oxoacid:acceptor oxidoreductase subunit alpha</fullName>
    </submittedName>
</protein>
<evidence type="ECO:0000313" key="5">
    <source>
        <dbReference type="Proteomes" id="UP000320781"/>
    </source>
</evidence>
<sequence>MQGDIACAEGALAAGCRFFAGYPITPASEIAEKMAERLPQVGGVYIQMEDELASIAAVIGSSWTGAKSMTATSGPGISLMQENIGYAVATETPCVLINVQRGGPSTGIPSVHLQGDILQARRGSHGEYEIIALAPSSCQEMFDFTIEAFNLAEKYRTAVFVLTDAFVGHMREEIIIPEPEKIHRVQRKLPDPKASGARLKGFLDEDVAPMPIFGHGFKTHVTGSCHNDTGQRNVIDAEALDYYIKRLKGKIDKHAHEIISVSQDVDEAKIALISYGSCYRAVREALNILKDEDMHQVGSFRLITIWPFPKIQIEQLARSVKTIIVLENNLGQITPYVEAAVGGEAEVIFLPPRVLGTLHDPYAIVDKVKEVLG</sequence>
<dbReference type="InterPro" id="IPR029061">
    <property type="entry name" value="THDP-binding"/>
</dbReference>
<comment type="caution">
    <text evidence="4">The sequence shown here is derived from an EMBL/GenBank/DDBJ whole genome shotgun (WGS) entry which is preliminary data.</text>
</comment>
<dbReference type="Pfam" id="PF17147">
    <property type="entry name" value="PFOR_II"/>
    <property type="match status" value="1"/>
</dbReference>
<accession>A0A523QJB4</accession>
<dbReference type="SUPFAM" id="SSF52922">
    <property type="entry name" value="TK C-terminal domain-like"/>
    <property type="match status" value="1"/>
</dbReference>
<dbReference type="InterPro" id="IPR033412">
    <property type="entry name" value="PFOR_II"/>
</dbReference>
<dbReference type="PANTHER" id="PTHR43088:SF1">
    <property type="entry name" value="SUBUNIT OF PYRUVATE:FLAVODOXIN OXIDOREDUCTASE"/>
    <property type="match status" value="1"/>
</dbReference>
<dbReference type="Pfam" id="PF01855">
    <property type="entry name" value="POR_N"/>
    <property type="match status" value="1"/>
</dbReference>
<dbReference type="CDD" id="cd07034">
    <property type="entry name" value="TPP_PYR_PFOR_IOR-alpha_like"/>
    <property type="match status" value="1"/>
</dbReference>
<dbReference type="InterPro" id="IPR052368">
    <property type="entry name" value="2-oxoacid_oxidoreductase"/>
</dbReference>
<dbReference type="Gene3D" id="3.40.50.970">
    <property type="match status" value="1"/>
</dbReference>
<dbReference type="EMBL" id="SOKU01000176">
    <property type="protein sequence ID" value="TES85753.1"/>
    <property type="molecule type" value="Genomic_DNA"/>
</dbReference>
<name>A0A523QJB4_UNCAE</name>
<evidence type="ECO:0000256" key="1">
    <source>
        <dbReference type="ARBA" id="ARBA00023002"/>
    </source>
</evidence>
<gene>
    <name evidence="4" type="ORF">E3J95_03725</name>
</gene>
<dbReference type="NCBIfam" id="NF006412">
    <property type="entry name" value="PRK08659.1"/>
    <property type="match status" value="1"/>
</dbReference>
<dbReference type="GO" id="GO:0016491">
    <property type="term" value="F:oxidoreductase activity"/>
    <property type="evidence" value="ECO:0007669"/>
    <property type="project" value="UniProtKB-KW"/>
</dbReference>
<keyword evidence="1" id="KW-0560">Oxidoreductase</keyword>
<dbReference type="FunFam" id="3.40.50.970:FF:000022">
    <property type="entry name" value="2-oxoglutarate ferredoxin oxidoreductase alpha subunit"/>
    <property type="match status" value="1"/>
</dbReference>
<dbReference type="PANTHER" id="PTHR43088">
    <property type="entry name" value="SUBUNIT OF PYRUVATE:FLAVODOXIN OXIDOREDUCTASE-RELATED"/>
    <property type="match status" value="1"/>
</dbReference>
<proteinExistence type="predicted"/>
<dbReference type="AlphaFoldDB" id="A0A523QJB4"/>
<dbReference type="InterPro" id="IPR009014">
    <property type="entry name" value="Transketo_C/PFOR_II"/>
</dbReference>
<reference evidence="4 5" key="1">
    <citation type="submission" date="2019-03" db="EMBL/GenBank/DDBJ databases">
        <title>Metabolic potential of uncultured bacteria and archaea associated with petroleum seepage in deep-sea sediments.</title>
        <authorList>
            <person name="Dong X."/>
            <person name="Hubert C."/>
        </authorList>
    </citation>
    <scope>NUCLEOTIDE SEQUENCE [LARGE SCALE GENOMIC DNA]</scope>
    <source>
        <strain evidence="4">E44_bin92</strain>
    </source>
</reference>
<dbReference type="InterPro" id="IPR002880">
    <property type="entry name" value="Pyrv_Fd/Flavodoxin_OxRdtase_N"/>
</dbReference>
<dbReference type="Proteomes" id="UP000320781">
    <property type="component" value="Unassembled WGS sequence"/>
</dbReference>
<evidence type="ECO:0000313" key="4">
    <source>
        <dbReference type="EMBL" id="TES85753.1"/>
    </source>
</evidence>
<organism evidence="4 5">
    <name type="scientific">Aerophobetes bacterium</name>
    <dbReference type="NCBI Taxonomy" id="2030807"/>
    <lineage>
        <taxon>Bacteria</taxon>
        <taxon>Candidatus Aerophobota</taxon>
    </lineage>
</organism>
<feature type="domain" description="Pyruvate flavodoxin/ferredoxin oxidoreductase pyrimidine binding" evidence="2">
    <location>
        <begin position="9"/>
        <end position="237"/>
    </location>
</feature>
<dbReference type="Gene3D" id="3.40.50.920">
    <property type="match status" value="1"/>
</dbReference>
<dbReference type="SUPFAM" id="SSF52518">
    <property type="entry name" value="Thiamin diphosphate-binding fold (THDP-binding)"/>
    <property type="match status" value="1"/>
</dbReference>
<evidence type="ECO:0000259" key="2">
    <source>
        <dbReference type="Pfam" id="PF01855"/>
    </source>
</evidence>